<evidence type="ECO:0000313" key="2">
    <source>
        <dbReference type="Proteomes" id="UP001153069"/>
    </source>
</evidence>
<proteinExistence type="predicted"/>
<organism evidence="1 2">
    <name type="scientific">Seminavis robusta</name>
    <dbReference type="NCBI Taxonomy" id="568900"/>
    <lineage>
        <taxon>Eukaryota</taxon>
        <taxon>Sar</taxon>
        <taxon>Stramenopiles</taxon>
        <taxon>Ochrophyta</taxon>
        <taxon>Bacillariophyta</taxon>
        <taxon>Bacillariophyceae</taxon>
        <taxon>Bacillariophycidae</taxon>
        <taxon>Naviculales</taxon>
        <taxon>Naviculaceae</taxon>
        <taxon>Seminavis</taxon>
    </lineage>
</organism>
<dbReference type="AlphaFoldDB" id="A0A9N8EJH9"/>
<dbReference type="EMBL" id="CAICTM010001031">
    <property type="protein sequence ID" value="CAB9519635.1"/>
    <property type="molecule type" value="Genomic_DNA"/>
</dbReference>
<dbReference type="OrthoDB" id="4951845at2759"/>
<reference evidence="1" key="1">
    <citation type="submission" date="2020-06" db="EMBL/GenBank/DDBJ databases">
        <authorList>
            <consortium name="Plant Systems Biology data submission"/>
        </authorList>
    </citation>
    <scope>NUCLEOTIDE SEQUENCE</scope>
    <source>
        <strain evidence="1">D6</strain>
    </source>
</reference>
<name>A0A9N8EJH9_9STRA</name>
<protein>
    <submittedName>
        <fullName evidence="1">Uncharacterized protein</fullName>
    </submittedName>
</protein>
<sequence>MEEGDVGAKHGATCKHNDDKDNIGRKGCKKHTQAIGYARLVLATMTAKGPESEHPSLNSKKCFSRLTDAVKAEIALVIFLVTHMNRVSKAILGEGLRTDELFLAADVTRGFRCSIARFVPIIGCNTCEAGKTSSLFPEEDNDDDLSVATSDHSSIIASFSPVAPHLQGVFLTGLERALAMARVKDWVGQYGKEKLLGQSIVSKKILKRLLEDPSTTPPPTCTTDECIWEWAENTVQRRIGSKDKLNDANRAIGMVLLLVTFAPHTVHESQHWLTMVKCVGDDMARCIVVWWSLKLAFRDAKGLDSAIDAEAMFRVIHQ</sequence>
<gene>
    <name evidence="1" type="ORF">SEMRO_1033_G233650.1</name>
</gene>
<dbReference type="Proteomes" id="UP001153069">
    <property type="component" value="Unassembled WGS sequence"/>
</dbReference>
<comment type="caution">
    <text evidence="1">The sequence shown here is derived from an EMBL/GenBank/DDBJ whole genome shotgun (WGS) entry which is preliminary data.</text>
</comment>
<accession>A0A9N8EJH9</accession>
<evidence type="ECO:0000313" key="1">
    <source>
        <dbReference type="EMBL" id="CAB9519635.1"/>
    </source>
</evidence>
<keyword evidence="2" id="KW-1185">Reference proteome</keyword>